<dbReference type="STRING" id="679200.HMPREF9333_01665"/>
<dbReference type="Pfam" id="PF07550">
    <property type="entry name" value="Shr-like_HID"/>
    <property type="match status" value="2"/>
</dbReference>
<feature type="compositionally biased region" description="Basic and acidic residues" evidence="1">
    <location>
        <begin position="968"/>
        <end position="977"/>
    </location>
</feature>
<dbReference type="HOGENOM" id="CLU_259645_0_0_9"/>
<proteinExistence type="predicted"/>
<keyword evidence="4" id="KW-1185">Reference proteome</keyword>
<feature type="region of interest" description="Disordered" evidence="1">
    <location>
        <begin position="1"/>
        <end position="86"/>
    </location>
</feature>
<feature type="non-terminal residue" evidence="3">
    <location>
        <position position="1"/>
    </location>
</feature>
<dbReference type="EMBL" id="ACZL01000026">
    <property type="protein sequence ID" value="EHI55250.1"/>
    <property type="molecule type" value="Genomic_DNA"/>
</dbReference>
<feature type="compositionally biased region" description="Polar residues" evidence="1">
    <location>
        <begin position="1"/>
        <end position="70"/>
    </location>
</feature>
<dbReference type="InterPro" id="IPR011432">
    <property type="entry name" value="Shr-like_HID"/>
</dbReference>
<protein>
    <recommendedName>
        <fullName evidence="2">Heme-binding protein Shr-like Hb-interacting domain-containing protein</fullName>
    </recommendedName>
</protein>
<organism evidence="3 4">
    <name type="scientific">Johnsonella ignava ATCC 51276</name>
    <dbReference type="NCBI Taxonomy" id="679200"/>
    <lineage>
        <taxon>Bacteria</taxon>
        <taxon>Bacillati</taxon>
        <taxon>Bacillota</taxon>
        <taxon>Clostridia</taxon>
        <taxon>Lachnospirales</taxon>
        <taxon>Lachnospiraceae</taxon>
        <taxon>Johnsonella</taxon>
    </lineage>
</organism>
<feature type="region of interest" description="Disordered" evidence="1">
    <location>
        <begin position="830"/>
        <end position="854"/>
    </location>
</feature>
<evidence type="ECO:0000256" key="1">
    <source>
        <dbReference type="SAM" id="MobiDB-lite"/>
    </source>
</evidence>
<evidence type="ECO:0000313" key="3">
    <source>
        <dbReference type="EMBL" id="EHI55250.1"/>
    </source>
</evidence>
<feature type="domain" description="Heme-binding protein Shr-like Hb-interacting" evidence="2">
    <location>
        <begin position="620"/>
        <end position="708"/>
    </location>
</feature>
<sequence>QTVNPEQNKPSNPEQNKPLNPEQNKPLNPEQNKPLNPEQNKPSNPEQNKPSNPEQNKPSNPEQNKPSNPDNGKENPSVPDNKETQLLDKNATKVITREIGWIRYVSIAFTQGKASDYNIYVDGTDISSAVTNVDTQGTIVKWLSTVKEPKKVKVVRKSDGLEDNAVIGQGEAAALPEPGNPNNAPKYVFSNGPISTFDYNLNNYDKNGKIRTAPLRTTFELDTKEEKENMGGEELLYYSPDIKIDALGNGTGEIKFSLKNNQQKEWFNKVSNIKVLDYEYRPLNNELNFSKTITSDYGTTGVIKISLPQKNLAVRGRFYLNIEAQGLDTTVTVPMHLVDSETYNLQLSGSTSSPRTGEDILFNIVSSSGRTFGNTIKNPITRVVLTKPSGVKKDIENIKEWSLIGNVFHIYGTDKNTKKVLLDEAGNYKITIYADGYSVIEKEVEVTQGDTSSVGYNVNDIIKNAGVDAVSGATGRARTRKKGSSGNSLDAGTEGLVNPVNGYYLFNHDLLVNALILNDIKPGLPDATAVARRWLINHKPAVLAGENLDKLYDFDKYLNYVQDNRHQGVEVKFSDYISANNGSDSSYNPVRYKTVLEDGLLGELKNRGDAIGKEAPALEGTNVKKGENFVLKSSDPDYIAAIKSITVDGNSAPLRSDDYLKQYSISDDKKTLTIYPAAFNSYNTPLIGKHKVRIEAQGYQVNNLELTITNVLEDVRFELNQNPKAKASDDKYKYYIGQDVYINASSDTQDDKKGSYLKAVYEVTLDGPEFTQKRVLSETEGALGGKDNYIKKDGSLVLQGGLFKKEGKYTVYVKAGEGYALKTASFDISKDGEKEPQKPENPQNPDQETKKDAPVFKKATKRSDVFAAYYIAEFEGSDEDVEAYFKAKNLKVFVNDTEYIKGNFGSNFYNIAEAEGGYAIYRNLKLEAASFTKAVNTVKVTADGYKDLVFKVENPNGTSDSETPDTPKQPEKKKAPEVKQVKLTSNILSREKYYLVTFNGEDNEVVNYFKTNNKKVFVNDTEYKAGYYGDNYYKMAEAPGGRGIMRDLVLADTAFTKPVNTVKIEIEGYEDLTFSIENKNAQPEQPAKKSAPEIESLKFLAKDYYMPAPDRFEVAFKDAASDDVANYIKDGDFTLKVNDVEYNKAERFGRNSTRTYVIGEDNNIQKLYLSTDGFNQSANIILITKEGYEDLKFTFERGYEVNSFKVVGSGNSKYFEVGFGDIERKELEAYLKDKSKTKITVNGVLYSAERFDRLAPMKNKFNYITDSTYNSPKAIRISAVDVDLSSVEITISVEGYKDIIYHYSGNDTDSNNSDTFEDLTIEP</sequence>
<dbReference type="RefSeq" id="WP_005541437.1">
    <property type="nucleotide sequence ID" value="NZ_JH378834.1"/>
</dbReference>
<feature type="compositionally biased region" description="Polar residues" evidence="1">
    <location>
        <begin position="955"/>
        <end position="966"/>
    </location>
</feature>
<feature type="domain" description="Heme-binding protein Shr-like Hb-interacting" evidence="2">
    <location>
        <begin position="729"/>
        <end position="828"/>
    </location>
</feature>
<dbReference type="eggNOG" id="COG5263">
    <property type="taxonomic scope" value="Bacteria"/>
</dbReference>
<comment type="caution">
    <text evidence="3">The sequence shown here is derived from an EMBL/GenBank/DDBJ whole genome shotgun (WGS) entry which is preliminary data.</text>
</comment>
<evidence type="ECO:0000313" key="4">
    <source>
        <dbReference type="Proteomes" id="UP000003011"/>
    </source>
</evidence>
<reference evidence="3 4" key="1">
    <citation type="submission" date="2011-08" db="EMBL/GenBank/DDBJ databases">
        <title>The Genome Sequence of Johnsonella ignava ATCC 51276.</title>
        <authorList>
            <consortium name="The Broad Institute Genome Sequencing Platform"/>
            <person name="Earl A."/>
            <person name="Ward D."/>
            <person name="Feldgarden M."/>
            <person name="Gevers D."/>
            <person name="Izard J."/>
            <person name="Blanton J.M."/>
            <person name="Baranova O.V."/>
            <person name="Dewhirst F.E."/>
            <person name="Young S.K."/>
            <person name="Zeng Q."/>
            <person name="Gargeya S."/>
            <person name="Fitzgerald M."/>
            <person name="Haas B."/>
            <person name="Abouelleil A."/>
            <person name="Alvarado L."/>
            <person name="Arachchi H.M."/>
            <person name="Berlin A."/>
            <person name="Brown A."/>
            <person name="Chapman S.B."/>
            <person name="Chen Z."/>
            <person name="Dunbar C."/>
            <person name="Freedman E."/>
            <person name="Gearin G."/>
            <person name="Gellesch M."/>
            <person name="Goldberg J."/>
            <person name="Griggs A."/>
            <person name="Gujja S."/>
            <person name="Heiman D."/>
            <person name="Howarth C."/>
            <person name="Larson L."/>
            <person name="Lui A."/>
            <person name="MacDonald P.J.P."/>
            <person name="Montmayeur A."/>
            <person name="Murphy C."/>
            <person name="Neiman D."/>
            <person name="Pearson M."/>
            <person name="Priest M."/>
            <person name="Roberts A."/>
            <person name="Saif S."/>
            <person name="Shea T."/>
            <person name="Shenoy N."/>
            <person name="Sisk P."/>
            <person name="Stolte C."/>
            <person name="Sykes S."/>
            <person name="Wortman J."/>
            <person name="Nusbaum C."/>
            <person name="Birren B."/>
        </authorList>
    </citation>
    <scope>NUCLEOTIDE SEQUENCE [LARGE SCALE GENOMIC DNA]</scope>
    <source>
        <strain evidence="3 4">ATCC 51276</strain>
    </source>
</reference>
<accession>G5GJC5</accession>
<feature type="region of interest" description="Disordered" evidence="1">
    <location>
        <begin position="953"/>
        <end position="977"/>
    </location>
</feature>
<evidence type="ECO:0000259" key="2">
    <source>
        <dbReference type="Pfam" id="PF07550"/>
    </source>
</evidence>
<name>G5GJC5_9FIRM</name>
<dbReference type="Proteomes" id="UP000003011">
    <property type="component" value="Unassembled WGS sequence"/>
</dbReference>
<gene>
    <name evidence="3" type="ORF">HMPREF9333_01665</name>
</gene>
<dbReference type="OrthoDB" id="2009219at2"/>